<dbReference type="InterPro" id="IPR036291">
    <property type="entry name" value="NAD(P)-bd_dom_sf"/>
</dbReference>
<dbReference type="Pfam" id="PF13561">
    <property type="entry name" value="adh_short_C2"/>
    <property type="match status" value="1"/>
</dbReference>
<dbReference type="Gene3D" id="3.40.50.720">
    <property type="entry name" value="NAD(P)-binding Rossmann-like Domain"/>
    <property type="match status" value="1"/>
</dbReference>
<dbReference type="InterPro" id="IPR057326">
    <property type="entry name" value="KR_dom"/>
</dbReference>
<evidence type="ECO:0000313" key="5">
    <source>
        <dbReference type="Proteomes" id="UP000324611"/>
    </source>
</evidence>
<dbReference type="Proteomes" id="UP000324611">
    <property type="component" value="Unassembled WGS sequence"/>
</dbReference>
<keyword evidence="2" id="KW-0560">Oxidoreductase</keyword>
<accession>A0A5B2VKE4</accession>
<evidence type="ECO:0000259" key="3">
    <source>
        <dbReference type="SMART" id="SM00822"/>
    </source>
</evidence>
<sequence length="246" mass="25484">MKRLENKVALVTGGSRGIGAAIAKRLAAEGADVAITYVSSPEKAQAVAKEIDATGRKSLVIAADNADPEAVTAAVNKTVAELGRVDILVNSAGIFDARPFETHTMEDYDRMMDINVRAVYVAIQAALPHMPNGGRIITLGSNLADLVGAPGMTLYSMSKSALIGLTKGLARDLGAKEITVNLVAPGPTDTDMNPANGQYADYQRGKMAIPKYGSAENIAAMVALIASEEGRSINGATLTVDGGVNA</sequence>
<comment type="similarity">
    <text evidence="1">Belongs to the short-chain dehydrogenases/reductases (SDR) family.</text>
</comment>
<comment type="caution">
    <text evidence="4">The sequence shown here is derived from an EMBL/GenBank/DDBJ whole genome shotgun (WGS) entry which is preliminary data.</text>
</comment>
<gene>
    <name evidence="4" type="ORF">F0L74_21340</name>
</gene>
<evidence type="ECO:0000256" key="2">
    <source>
        <dbReference type="ARBA" id="ARBA00023002"/>
    </source>
</evidence>
<dbReference type="FunFam" id="3.40.50.720:FF:000084">
    <property type="entry name" value="Short-chain dehydrogenase reductase"/>
    <property type="match status" value="1"/>
</dbReference>
<dbReference type="InterPro" id="IPR002347">
    <property type="entry name" value="SDR_fam"/>
</dbReference>
<dbReference type="PROSITE" id="PS00061">
    <property type="entry name" value="ADH_SHORT"/>
    <property type="match status" value="1"/>
</dbReference>
<evidence type="ECO:0000313" key="4">
    <source>
        <dbReference type="EMBL" id="KAA2238762.1"/>
    </source>
</evidence>
<keyword evidence="5" id="KW-1185">Reference proteome</keyword>
<dbReference type="PRINTS" id="PR00081">
    <property type="entry name" value="GDHRDH"/>
</dbReference>
<reference evidence="4 5" key="1">
    <citation type="submission" date="2019-09" db="EMBL/GenBank/DDBJ databases">
        <title>Chitinophaga ginsengihumi sp. nov., isolated from soil of ginseng rhizosphere.</title>
        <authorList>
            <person name="Lee J."/>
        </authorList>
    </citation>
    <scope>NUCLEOTIDE SEQUENCE [LARGE SCALE GENOMIC DNA]</scope>
    <source>
        <strain evidence="4 5">BN140078</strain>
    </source>
</reference>
<name>A0A5B2VKE4_9BACT</name>
<reference evidence="4 5" key="2">
    <citation type="submission" date="2019-09" db="EMBL/GenBank/DDBJ databases">
        <authorList>
            <person name="Jin C."/>
        </authorList>
    </citation>
    <scope>NUCLEOTIDE SEQUENCE [LARGE SCALE GENOMIC DNA]</scope>
    <source>
        <strain evidence="4 5">BN140078</strain>
    </source>
</reference>
<protein>
    <submittedName>
        <fullName evidence="4">3-oxoacyl-ACP reductase FabG</fullName>
    </submittedName>
</protein>
<organism evidence="4 5">
    <name type="scientific">Chitinophaga agrisoli</name>
    <dbReference type="NCBI Taxonomy" id="2607653"/>
    <lineage>
        <taxon>Bacteria</taxon>
        <taxon>Pseudomonadati</taxon>
        <taxon>Bacteroidota</taxon>
        <taxon>Chitinophagia</taxon>
        <taxon>Chitinophagales</taxon>
        <taxon>Chitinophagaceae</taxon>
        <taxon>Chitinophaga</taxon>
    </lineage>
</organism>
<dbReference type="PRINTS" id="PR00080">
    <property type="entry name" value="SDRFAMILY"/>
</dbReference>
<dbReference type="SMART" id="SM00822">
    <property type="entry name" value="PKS_KR"/>
    <property type="match status" value="1"/>
</dbReference>
<dbReference type="AlphaFoldDB" id="A0A5B2VKE4"/>
<dbReference type="RefSeq" id="WP_149839941.1">
    <property type="nucleotide sequence ID" value="NZ_VUOC01000004.1"/>
</dbReference>
<evidence type="ECO:0000256" key="1">
    <source>
        <dbReference type="ARBA" id="ARBA00006484"/>
    </source>
</evidence>
<dbReference type="PANTHER" id="PTHR43639">
    <property type="entry name" value="OXIDOREDUCTASE, SHORT-CHAIN DEHYDROGENASE/REDUCTASE FAMILY (AFU_ORTHOLOGUE AFUA_5G02870)"/>
    <property type="match status" value="1"/>
</dbReference>
<proteinExistence type="inferred from homology"/>
<dbReference type="GO" id="GO:0016491">
    <property type="term" value="F:oxidoreductase activity"/>
    <property type="evidence" value="ECO:0007669"/>
    <property type="project" value="UniProtKB-KW"/>
</dbReference>
<feature type="domain" description="Ketoreductase" evidence="3">
    <location>
        <begin position="7"/>
        <end position="186"/>
    </location>
</feature>
<dbReference type="SUPFAM" id="SSF51735">
    <property type="entry name" value="NAD(P)-binding Rossmann-fold domains"/>
    <property type="match status" value="1"/>
</dbReference>
<dbReference type="PANTHER" id="PTHR43639:SF1">
    <property type="entry name" value="SHORT-CHAIN DEHYDROGENASE_REDUCTASE FAMILY PROTEIN"/>
    <property type="match status" value="1"/>
</dbReference>
<dbReference type="EMBL" id="VUOC01000004">
    <property type="protein sequence ID" value="KAA2238762.1"/>
    <property type="molecule type" value="Genomic_DNA"/>
</dbReference>
<dbReference type="InterPro" id="IPR020904">
    <property type="entry name" value="Sc_DH/Rdtase_CS"/>
</dbReference>